<dbReference type="Pfam" id="PF04977">
    <property type="entry name" value="DivIC"/>
    <property type="match status" value="1"/>
</dbReference>
<dbReference type="Proteomes" id="UP000034215">
    <property type="component" value="Unassembled WGS sequence"/>
</dbReference>
<keyword evidence="2" id="KW-0812">Transmembrane</keyword>
<dbReference type="InterPro" id="IPR007060">
    <property type="entry name" value="FtsL/DivIC"/>
</dbReference>
<keyword evidence="2" id="KW-1133">Transmembrane helix</keyword>
<evidence type="ECO:0000313" key="3">
    <source>
        <dbReference type="EMBL" id="KKR43644.1"/>
    </source>
</evidence>
<keyword evidence="3" id="KW-0131">Cell cycle</keyword>
<keyword evidence="2" id="KW-0472">Membrane</keyword>
<dbReference type="EMBL" id="LBYA01000009">
    <property type="protein sequence ID" value="KKR43644.1"/>
    <property type="molecule type" value="Genomic_DNA"/>
</dbReference>
<keyword evidence="3" id="KW-0132">Cell division</keyword>
<keyword evidence="1" id="KW-0175">Coiled coil</keyword>
<gene>
    <name evidence="3" type="ORF">UT76_C0009G0013</name>
</gene>
<evidence type="ECO:0000256" key="1">
    <source>
        <dbReference type="SAM" id="Coils"/>
    </source>
</evidence>
<feature type="transmembrane region" description="Helical" evidence="2">
    <location>
        <begin position="16"/>
        <end position="36"/>
    </location>
</feature>
<dbReference type="AlphaFoldDB" id="A0A0G0QTA5"/>
<evidence type="ECO:0000313" key="4">
    <source>
        <dbReference type="Proteomes" id="UP000034215"/>
    </source>
</evidence>
<accession>A0A0G0QTA5</accession>
<comment type="caution">
    <text evidence="3">The sequence shown here is derived from an EMBL/GenBank/DDBJ whole genome shotgun (WGS) entry which is preliminary data.</text>
</comment>
<reference evidence="3 4" key="1">
    <citation type="journal article" date="2015" name="Nature">
        <title>rRNA introns, odd ribosomes, and small enigmatic genomes across a large radiation of phyla.</title>
        <authorList>
            <person name="Brown C.T."/>
            <person name="Hug L.A."/>
            <person name="Thomas B.C."/>
            <person name="Sharon I."/>
            <person name="Castelle C.J."/>
            <person name="Singh A."/>
            <person name="Wilkins M.J."/>
            <person name="Williams K.H."/>
            <person name="Banfield J.F."/>
        </authorList>
    </citation>
    <scope>NUCLEOTIDE SEQUENCE [LARGE SCALE GENOMIC DNA]</scope>
</reference>
<name>A0A0G0QTA5_9BACT</name>
<proteinExistence type="predicted"/>
<protein>
    <submittedName>
        <fullName evidence="3">Cell division protein FtsL</fullName>
    </submittedName>
</protein>
<evidence type="ECO:0000256" key="2">
    <source>
        <dbReference type="SAM" id="Phobius"/>
    </source>
</evidence>
<organism evidence="3 4">
    <name type="scientific">Candidatus Woesebacteria bacterium GW2011_GWB1_40_12</name>
    <dbReference type="NCBI Taxonomy" id="1618576"/>
    <lineage>
        <taxon>Bacteria</taxon>
        <taxon>Candidatus Woeseibacteriota</taxon>
    </lineage>
</organism>
<sequence length="129" mass="14849">MSDKKTELLKLKFKSLLGYAAWVLVVILLVSTVKNINRVLSIRKQVEEEKQRVEKMQSDNAKLQAQIMEAQGSEFIEKQIRDKLGLTKTGEVVVILPDESIVKRLAPPVTLDDETLPDPNWLKWKKLFF</sequence>
<feature type="coiled-coil region" evidence="1">
    <location>
        <begin position="36"/>
        <end position="73"/>
    </location>
</feature>
<dbReference type="GO" id="GO:0051301">
    <property type="term" value="P:cell division"/>
    <property type="evidence" value="ECO:0007669"/>
    <property type="project" value="UniProtKB-KW"/>
</dbReference>